<keyword evidence="3" id="KW-1185">Reference proteome</keyword>
<proteinExistence type="predicted"/>
<dbReference type="EMBL" id="JBITMB010000002">
    <property type="protein sequence ID" value="MFI7439995.1"/>
    <property type="molecule type" value="Genomic_DNA"/>
</dbReference>
<dbReference type="PROSITE" id="PS00201">
    <property type="entry name" value="FLAVODOXIN"/>
    <property type="match status" value="1"/>
</dbReference>
<dbReference type="InterPro" id="IPR029039">
    <property type="entry name" value="Flavoprotein-like_sf"/>
</dbReference>
<dbReference type="SUPFAM" id="SSF52218">
    <property type="entry name" value="Flavoproteins"/>
    <property type="match status" value="1"/>
</dbReference>
<sequence>MHALVVYQSMSGNTRRIAEAVAEGLGSTMEVRLVEVAAAPAVVGDDVALLVVGGPTHAFGMGRGPTRQSVVRQAGGPLVPAGRGLREWLVGLRTSSPRLGSAAFDTRVVKPRTPGTAARAVARRLRAAGVRMVAPAQSFSVTGAQGRPAAGELERARRWGETLAAVHAVPSGP</sequence>
<dbReference type="InterPro" id="IPR001226">
    <property type="entry name" value="Flavodoxin_CS"/>
</dbReference>
<dbReference type="Gene3D" id="3.40.50.360">
    <property type="match status" value="1"/>
</dbReference>
<dbReference type="Proteomes" id="UP001612928">
    <property type="component" value="Unassembled WGS sequence"/>
</dbReference>
<dbReference type="InterPro" id="IPR008254">
    <property type="entry name" value="Flavodoxin/NO_synth"/>
</dbReference>
<evidence type="ECO:0000313" key="2">
    <source>
        <dbReference type="EMBL" id="MFI7439995.1"/>
    </source>
</evidence>
<feature type="domain" description="Flavodoxin-like" evidence="1">
    <location>
        <begin position="3"/>
        <end position="164"/>
    </location>
</feature>
<comment type="caution">
    <text evidence="2">The sequence shown here is derived from an EMBL/GenBank/DDBJ whole genome shotgun (WGS) entry which is preliminary data.</text>
</comment>
<protein>
    <submittedName>
        <fullName evidence="2">Flavodoxin family protein</fullName>
    </submittedName>
</protein>
<organism evidence="2 3">
    <name type="scientific">Nonomuraea indica</name>
    <dbReference type="NCBI Taxonomy" id="1581193"/>
    <lineage>
        <taxon>Bacteria</taxon>
        <taxon>Bacillati</taxon>
        <taxon>Actinomycetota</taxon>
        <taxon>Actinomycetes</taxon>
        <taxon>Streptosporangiales</taxon>
        <taxon>Streptosporangiaceae</taxon>
        <taxon>Nonomuraea</taxon>
    </lineage>
</organism>
<dbReference type="Pfam" id="PF00258">
    <property type="entry name" value="Flavodoxin_1"/>
    <property type="match status" value="1"/>
</dbReference>
<accession>A0ABW7ZZP4</accession>
<evidence type="ECO:0000313" key="3">
    <source>
        <dbReference type="Proteomes" id="UP001612928"/>
    </source>
</evidence>
<gene>
    <name evidence="2" type="ORF">ACIBP5_08555</name>
</gene>
<evidence type="ECO:0000259" key="1">
    <source>
        <dbReference type="PROSITE" id="PS50902"/>
    </source>
</evidence>
<dbReference type="PROSITE" id="PS50902">
    <property type="entry name" value="FLAVODOXIN_LIKE"/>
    <property type="match status" value="1"/>
</dbReference>
<dbReference type="RefSeq" id="WP_397019690.1">
    <property type="nucleotide sequence ID" value="NZ_JBITMB010000002.1"/>
</dbReference>
<reference evidence="2 3" key="1">
    <citation type="submission" date="2024-10" db="EMBL/GenBank/DDBJ databases">
        <title>The Natural Products Discovery Center: Release of the First 8490 Sequenced Strains for Exploring Actinobacteria Biosynthetic Diversity.</title>
        <authorList>
            <person name="Kalkreuter E."/>
            <person name="Kautsar S.A."/>
            <person name="Yang D."/>
            <person name="Bader C.D."/>
            <person name="Teijaro C.N."/>
            <person name="Fluegel L."/>
            <person name="Davis C.M."/>
            <person name="Simpson J.R."/>
            <person name="Lauterbach L."/>
            <person name="Steele A.D."/>
            <person name="Gui C."/>
            <person name="Meng S."/>
            <person name="Li G."/>
            <person name="Viehrig K."/>
            <person name="Ye F."/>
            <person name="Su P."/>
            <person name="Kiefer A.F."/>
            <person name="Nichols A."/>
            <person name="Cepeda A.J."/>
            <person name="Yan W."/>
            <person name="Fan B."/>
            <person name="Jiang Y."/>
            <person name="Adhikari A."/>
            <person name="Zheng C.-J."/>
            <person name="Schuster L."/>
            <person name="Cowan T.M."/>
            <person name="Smanski M.J."/>
            <person name="Chevrette M.G."/>
            <person name="De Carvalho L.P.S."/>
            <person name="Shen B."/>
        </authorList>
    </citation>
    <scope>NUCLEOTIDE SEQUENCE [LARGE SCALE GENOMIC DNA]</scope>
    <source>
        <strain evidence="2 3">NPDC049503</strain>
    </source>
</reference>
<name>A0ABW7ZZP4_9ACTN</name>